<dbReference type="EMBL" id="OOIP01000018">
    <property type="protein sequence ID" value="SPO40270.1"/>
    <property type="molecule type" value="Genomic_DNA"/>
</dbReference>
<feature type="compositionally biased region" description="Basic and acidic residues" evidence="1">
    <location>
        <begin position="346"/>
        <end position="358"/>
    </location>
</feature>
<evidence type="ECO:0000313" key="3">
    <source>
        <dbReference type="Proteomes" id="UP000323386"/>
    </source>
</evidence>
<protein>
    <submittedName>
        <fullName evidence="2">Uncharacterized protein</fullName>
    </submittedName>
</protein>
<gene>
    <name evidence="2" type="ORF">PSFLO_05752</name>
</gene>
<reference evidence="2 3" key="1">
    <citation type="submission" date="2018-03" db="EMBL/GenBank/DDBJ databases">
        <authorList>
            <person name="Guldener U."/>
        </authorList>
    </citation>
    <scope>NUCLEOTIDE SEQUENCE [LARGE SCALE GENOMIC DNA]</scope>
    <source>
        <strain evidence="2 3">DAOM196992</strain>
    </source>
</reference>
<evidence type="ECO:0000313" key="2">
    <source>
        <dbReference type="EMBL" id="SPO40270.1"/>
    </source>
</evidence>
<keyword evidence="3" id="KW-1185">Reference proteome</keyword>
<dbReference type="Proteomes" id="UP000323386">
    <property type="component" value="Unassembled WGS sequence"/>
</dbReference>
<feature type="compositionally biased region" description="Polar residues" evidence="1">
    <location>
        <begin position="359"/>
        <end position="372"/>
    </location>
</feature>
<dbReference type="AlphaFoldDB" id="A0A5C3F7V0"/>
<sequence length="372" mass="40125">MRTERRDDPERADETRKKLPSEVLCRRAGWTYAQLLVKRNRTHAHAGVRSAGGQSVRRLSWLRLPGPPASEVASTSSSSSSTLPCLNRTGHASHRLAWSGQGVLSSTACLDLCRYKYGAVWACCPFSPSFHSPAFPQAAVSIAHKLASTSSFVGIPSISAALLKVSSAPGSITDHLPSCLTTRLLLSVPSQPPPLSLHPAYVARSYSLLWPRSPTLQANPARRMAIEADAASTTKMSNSESPSSTEMPVSDNRALCVVHATEDYRRLEVVLSPLGEAVLQAMTHRKPGLSELFIEGITEAFGAGDIRLGVMGGDTVSELRGQVAALSKQLEELKLSISDAETQEQSFDHDNSYDESNRLDQGQSFRDTSGDA</sequence>
<evidence type="ECO:0000256" key="1">
    <source>
        <dbReference type="SAM" id="MobiDB-lite"/>
    </source>
</evidence>
<organism evidence="2 3">
    <name type="scientific">Pseudozyma flocculosa</name>
    <dbReference type="NCBI Taxonomy" id="84751"/>
    <lineage>
        <taxon>Eukaryota</taxon>
        <taxon>Fungi</taxon>
        <taxon>Dikarya</taxon>
        <taxon>Basidiomycota</taxon>
        <taxon>Ustilaginomycotina</taxon>
        <taxon>Ustilaginomycetes</taxon>
        <taxon>Ustilaginales</taxon>
        <taxon>Ustilaginaceae</taxon>
        <taxon>Pseudozyma</taxon>
    </lineage>
</organism>
<feature type="region of interest" description="Disordered" evidence="1">
    <location>
        <begin position="337"/>
        <end position="372"/>
    </location>
</feature>
<accession>A0A5C3F7V0</accession>
<proteinExistence type="predicted"/>
<name>A0A5C3F7V0_9BASI</name>